<name>A0A4E0RWJ9_FASHE</name>
<dbReference type="EMBL" id="JXXN02000485">
    <property type="protein sequence ID" value="THD27238.1"/>
    <property type="molecule type" value="Genomic_DNA"/>
</dbReference>
<dbReference type="GO" id="GO:0007018">
    <property type="term" value="P:microtubule-based movement"/>
    <property type="evidence" value="ECO:0007669"/>
    <property type="project" value="TreeGrafter"/>
</dbReference>
<keyword evidence="3" id="KW-1185">Reference proteome</keyword>
<evidence type="ECO:0000313" key="3">
    <source>
        <dbReference type="Proteomes" id="UP000230066"/>
    </source>
</evidence>
<comment type="caution">
    <text evidence="2">The sequence shown here is derived from an EMBL/GenBank/DDBJ whole genome shotgun (WGS) entry which is preliminary data.</text>
</comment>
<evidence type="ECO:0000256" key="1">
    <source>
        <dbReference type="ARBA" id="ARBA00005361"/>
    </source>
</evidence>
<dbReference type="Gene3D" id="3.30.1140.40">
    <property type="entry name" value="Tctex-1"/>
    <property type="match status" value="1"/>
</dbReference>
<dbReference type="InterPro" id="IPR038586">
    <property type="entry name" value="Tctex-1-like_sf"/>
</dbReference>
<evidence type="ECO:0000313" key="2">
    <source>
        <dbReference type="EMBL" id="THD27238.1"/>
    </source>
</evidence>
<dbReference type="GO" id="GO:0045505">
    <property type="term" value="F:dynein intermediate chain binding"/>
    <property type="evidence" value="ECO:0007669"/>
    <property type="project" value="TreeGrafter"/>
</dbReference>
<dbReference type="Proteomes" id="UP000230066">
    <property type="component" value="Unassembled WGS sequence"/>
</dbReference>
<dbReference type="AlphaFoldDB" id="A0A4E0RWJ9"/>
<dbReference type="GO" id="GO:0005737">
    <property type="term" value="C:cytoplasm"/>
    <property type="evidence" value="ECO:0007669"/>
    <property type="project" value="TreeGrafter"/>
</dbReference>
<dbReference type="Pfam" id="PF03645">
    <property type="entry name" value="Tctex-1"/>
    <property type="match status" value="1"/>
</dbReference>
<dbReference type="InterPro" id="IPR005334">
    <property type="entry name" value="Tctex-1-like"/>
</dbReference>
<gene>
    <name evidence="2" type="ORF">D915_001978</name>
</gene>
<protein>
    <submittedName>
        <fullName evidence="2">Dynein light chain Tctex-type 1</fullName>
    </submittedName>
</protein>
<dbReference type="GO" id="GO:0005868">
    <property type="term" value="C:cytoplasmic dynein complex"/>
    <property type="evidence" value="ECO:0007669"/>
    <property type="project" value="TreeGrafter"/>
</dbReference>
<organism evidence="2 3">
    <name type="scientific">Fasciola hepatica</name>
    <name type="common">Liver fluke</name>
    <dbReference type="NCBI Taxonomy" id="6192"/>
    <lineage>
        <taxon>Eukaryota</taxon>
        <taxon>Metazoa</taxon>
        <taxon>Spiralia</taxon>
        <taxon>Lophotrochozoa</taxon>
        <taxon>Platyhelminthes</taxon>
        <taxon>Trematoda</taxon>
        <taxon>Digenea</taxon>
        <taxon>Plagiorchiida</taxon>
        <taxon>Echinostomata</taxon>
        <taxon>Echinostomatoidea</taxon>
        <taxon>Fasciolidae</taxon>
        <taxon>Fasciola</taxon>
    </lineage>
</organism>
<reference evidence="2" key="1">
    <citation type="submission" date="2019-03" db="EMBL/GenBank/DDBJ databases">
        <title>Improved annotation for the trematode Fasciola hepatica.</title>
        <authorList>
            <person name="Choi Y.-J."/>
            <person name="Martin J."/>
            <person name="Mitreva M."/>
        </authorList>
    </citation>
    <scope>NUCLEOTIDE SEQUENCE [LARGE SCALE GENOMIC DNA]</scope>
</reference>
<accession>A0A4E0RWJ9</accession>
<dbReference type="CDD" id="cd21455">
    <property type="entry name" value="DLC-like_DYNLT1_DYNLT3"/>
    <property type="match status" value="1"/>
</dbReference>
<dbReference type="PANTHER" id="PTHR21255">
    <property type="entry name" value="T-COMPLEX-ASSOCIATED-TESTIS-EXPRESSED 1/ DYNEIN LIGHT CHAIN"/>
    <property type="match status" value="1"/>
</dbReference>
<dbReference type="PANTHER" id="PTHR21255:SF4">
    <property type="entry name" value="DYNEIN LIGHT CHAIN TCTEX-TYPE"/>
    <property type="match status" value="1"/>
</dbReference>
<proteinExistence type="inferred from homology"/>
<comment type="similarity">
    <text evidence="1">Belongs to the dynein light chain Tctex-type family.</text>
</comment>
<sequence length="139" mass="15892">MTEKIQTAHAVDALKTSAVLRFVQSEVEDIVHKAIDSVLGQQSYEHEKSQQWAKSIIETIIDRLMKLSKPYKYVGKCAHEKSPTKFYFYKVNCTIVQKTGGGLYNASSCYWDSSKDDSVTVRWENRTLHCIVTVFGICY</sequence>